<keyword evidence="7" id="KW-1185">Reference proteome</keyword>
<keyword evidence="2 4" id="KW-0328">Glycosyltransferase</keyword>
<dbReference type="InterPro" id="IPR035595">
    <property type="entry name" value="UDP_glycos_trans_CS"/>
</dbReference>
<organism evidence="6 7">
    <name type="scientific">Rhamnella rubrinervis</name>
    <dbReference type="NCBI Taxonomy" id="2594499"/>
    <lineage>
        <taxon>Eukaryota</taxon>
        <taxon>Viridiplantae</taxon>
        <taxon>Streptophyta</taxon>
        <taxon>Embryophyta</taxon>
        <taxon>Tracheophyta</taxon>
        <taxon>Spermatophyta</taxon>
        <taxon>Magnoliopsida</taxon>
        <taxon>eudicotyledons</taxon>
        <taxon>Gunneridae</taxon>
        <taxon>Pentapetalae</taxon>
        <taxon>rosids</taxon>
        <taxon>fabids</taxon>
        <taxon>Rosales</taxon>
        <taxon>Rhamnaceae</taxon>
        <taxon>rhamnoid group</taxon>
        <taxon>Rhamneae</taxon>
        <taxon>Rhamnella</taxon>
    </lineage>
</organism>
<name>A0A8K0DQD5_9ROSA</name>
<dbReference type="PROSITE" id="PS00375">
    <property type="entry name" value="UDPGT"/>
    <property type="match status" value="1"/>
</dbReference>
<comment type="caution">
    <text evidence="6">The sequence shown here is derived from an EMBL/GenBank/DDBJ whole genome shotgun (WGS) entry which is preliminary data.</text>
</comment>
<evidence type="ECO:0000313" key="6">
    <source>
        <dbReference type="EMBL" id="KAF3435437.1"/>
    </source>
</evidence>
<evidence type="ECO:0000313" key="7">
    <source>
        <dbReference type="Proteomes" id="UP000796880"/>
    </source>
</evidence>
<dbReference type="EC" id="2.4.1.-" evidence="5"/>
<dbReference type="AlphaFoldDB" id="A0A8K0DQD5"/>
<dbReference type="Pfam" id="PF00201">
    <property type="entry name" value="UDPGT"/>
    <property type="match status" value="1"/>
</dbReference>
<dbReference type="InterPro" id="IPR002213">
    <property type="entry name" value="UDP_glucos_trans"/>
</dbReference>
<evidence type="ECO:0000256" key="5">
    <source>
        <dbReference type="RuleBase" id="RU362057"/>
    </source>
</evidence>
<dbReference type="CDD" id="cd03784">
    <property type="entry name" value="GT1_Gtf-like"/>
    <property type="match status" value="1"/>
</dbReference>
<dbReference type="PANTHER" id="PTHR48047:SF45">
    <property type="entry name" value="SCOPOLETIN GLUCOSYLTRANSFERASE-LIKE"/>
    <property type="match status" value="1"/>
</dbReference>
<evidence type="ECO:0000256" key="2">
    <source>
        <dbReference type="ARBA" id="ARBA00022676"/>
    </source>
</evidence>
<dbReference type="PANTHER" id="PTHR48047">
    <property type="entry name" value="GLYCOSYLTRANSFERASE"/>
    <property type="match status" value="1"/>
</dbReference>
<comment type="similarity">
    <text evidence="1 4">Belongs to the UDP-glycosyltransferase family.</text>
</comment>
<dbReference type="OrthoDB" id="5835829at2759"/>
<evidence type="ECO:0000256" key="3">
    <source>
        <dbReference type="ARBA" id="ARBA00022679"/>
    </source>
</evidence>
<dbReference type="Proteomes" id="UP000796880">
    <property type="component" value="Unassembled WGS sequence"/>
</dbReference>
<dbReference type="FunFam" id="3.40.50.2000:FF:000047">
    <property type="entry name" value="Glycosyltransferase"/>
    <property type="match status" value="1"/>
</dbReference>
<dbReference type="GO" id="GO:0035251">
    <property type="term" value="F:UDP-glucosyltransferase activity"/>
    <property type="evidence" value="ECO:0007669"/>
    <property type="project" value="UniProtKB-ARBA"/>
</dbReference>
<dbReference type="SUPFAM" id="SSF53756">
    <property type="entry name" value="UDP-Glycosyltransferase/glycogen phosphorylase"/>
    <property type="match status" value="1"/>
</dbReference>
<dbReference type="Gene3D" id="3.40.50.2000">
    <property type="entry name" value="Glycogen Phosphorylase B"/>
    <property type="match status" value="2"/>
</dbReference>
<accession>A0A8K0DQD5</accession>
<sequence>MDSQLHIFFFPYMAHGHMIPAIEMAKLFASRGCKASIVSTPANLPHIDKAIESGTNLGLEIEVLSIRFPTQEVGLPEGCENANSLTSQEMRNKFLTAVNMLDQPLDQLLMEHRPSCLVADLVFPWATDVSAKFGIPRLVFHGFSFFALCAWRSLLRHEPHKQVSSDSEPFVIPNLPDEIKITRNQLPDYMKEETEFSGFLKKLDESELNSYGIIINSYYELEPAYADHYRNVLGMKAWHVGPTFLCNEDKEGYKAERGQEASISEQECSNWLDSKKPNSVIYVCFGSVANFIDSQLMEIAMVLEASGKQFIWVVKKGKHEEGVKEEWLPEGFEKRMEGKGLIVRGWAPQLLILQHQAVGAFVTHCGWNSTLESVCAGVPMVTWPVSAEQFYNEKLATQVLGIGVGVGAKKWARLTGDSVKREAIEKAVNLIMEGKEAEEMRSRAKALGVLASRAVQEGGSSYKDLTALIEDLRLQRHGCGSK</sequence>
<evidence type="ECO:0000256" key="1">
    <source>
        <dbReference type="ARBA" id="ARBA00009995"/>
    </source>
</evidence>
<dbReference type="FunFam" id="3.40.50.2000:FF:000071">
    <property type="entry name" value="Glycosyltransferase"/>
    <property type="match status" value="1"/>
</dbReference>
<dbReference type="EMBL" id="VOIH02000010">
    <property type="protein sequence ID" value="KAF3435437.1"/>
    <property type="molecule type" value="Genomic_DNA"/>
</dbReference>
<evidence type="ECO:0000256" key="4">
    <source>
        <dbReference type="RuleBase" id="RU003718"/>
    </source>
</evidence>
<keyword evidence="3 4" id="KW-0808">Transferase</keyword>
<gene>
    <name evidence="6" type="ORF">FNV43_RR22526</name>
</gene>
<protein>
    <recommendedName>
        <fullName evidence="5">Glycosyltransferase</fullName>
        <ecNumber evidence="5">2.4.1.-</ecNumber>
    </recommendedName>
</protein>
<proteinExistence type="inferred from homology"/>
<reference evidence="6" key="1">
    <citation type="submission" date="2020-03" db="EMBL/GenBank/DDBJ databases">
        <title>A high-quality chromosome-level genome assembly of a woody plant with both climbing and erect habits, Rhamnella rubrinervis.</title>
        <authorList>
            <person name="Lu Z."/>
            <person name="Yang Y."/>
            <person name="Zhu X."/>
            <person name="Sun Y."/>
        </authorList>
    </citation>
    <scope>NUCLEOTIDE SEQUENCE</scope>
    <source>
        <strain evidence="6">BYM</strain>
        <tissue evidence="6">Leaf</tissue>
    </source>
</reference>